<keyword evidence="3" id="KW-1185">Reference proteome</keyword>
<evidence type="ECO:0000256" key="1">
    <source>
        <dbReference type="SAM" id="MobiDB-lite"/>
    </source>
</evidence>
<organism evidence="2 3">
    <name type="scientific">Periconia macrospinosa</name>
    <dbReference type="NCBI Taxonomy" id="97972"/>
    <lineage>
        <taxon>Eukaryota</taxon>
        <taxon>Fungi</taxon>
        <taxon>Dikarya</taxon>
        <taxon>Ascomycota</taxon>
        <taxon>Pezizomycotina</taxon>
        <taxon>Dothideomycetes</taxon>
        <taxon>Pleosporomycetidae</taxon>
        <taxon>Pleosporales</taxon>
        <taxon>Massarineae</taxon>
        <taxon>Periconiaceae</taxon>
        <taxon>Periconia</taxon>
    </lineage>
</organism>
<sequence length="312" mass="35324">MASSSFSASDVQGKGKAKATMPSTDTPLFEWAGVGPQGETFDEEKERNIYPSSKAGAPTLQTLPPNTPKGIKQLTERVHGLVEYLNPDAGNIVPLIVEDLALPEGEDELKLLPDIDYIKPIYKYDITPELKEMMLGKIDRYNRQHAHYLYHHDKIDMRVVWKCSSEMTERDIRWVPEDQRVLFEELHACKYKDLNGARKAHENWGGFYAVIDVAFWHRLEKELAAGWDCWVEPVVQPVEMTEEGEQEMADYHAERAAQHQEKVDAARAEVPASPPGPPKARRLAEGSGSEAALEAFKRLKLTLDQEASDRRE</sequence>
<dbReference type="EMBL" id="KZ805420">
    <property type="protein sequence ID" value="PVH98129.1"/>
    <property type="molecule type" value="Genomic_DNA"/>
</dbReference>
<gene>
    <name evidence="2" type="ORF">DM02DRAFT_657608</name>
</gene>
<feature type="compositionally biased region" description="Basic and acidic residues" evidence="1">
    <location>
        <begin position="255"/>
        <end position="267"/>
    </location>
</feature>
<feature type="compositionally biased region" description="Polar residues" evidence="1">
    <location>
        <begin position="1"/>
        <end position="10"/>
    </location>
</feature>
<name>A0A2V1DLJ6_9PLEO</name>
<feature type="region of interest" description="Disordered" evidence="1">
    <location>
        <begin position="1"/>
        <end position="38"/>
    </location>
</feature>
<reference evidence="2 3" key="1">
    <citation type="journal article" date="2018" name="Sci. Rep.">
        <title>Comparative genomics provides insights into the lifestyle and reveals functional heterogeneity of dark septate endophytic fungi.</title>
        <authorList>
            <person name="Knapp D.G."/>
            <person name="Nemeth J.B."/>
            <person name="Barry K."/>
            <person name="Hainaut M."/>
            <person name="Henrissat B."/>
            <person name="Johnson J."/>
            <person name="Kuo A."/>
            <person name="Lim J.H.P."/>
            <person name="Lipzen A."/>
            <person name="Nolan M."/>
            <person name="Ohm R.A."/>
            <person name="Tamas L."/>
            <person name="Grigoriev I.V."/>
            <person name="Spatafora J.W."/>
            <person name="Nagy L.G."/>
            <person name="Kovacs G.M."/>
        </authorList>
    </citation>
    <scope>NUCLEOTIDE SEQUENCE [LARGE SCALE GENOMIC DNA]</scope>
    <source>
        <strain evidence="2 3">DSE2036</strain>
    </source>
</reference>
<evidence type="ECO:0000313" key="3">
    <source>
        <dbReference type="Proteomes" id="UP000244855"/>
    </source>
</evidence>
<proteinExistence type="predicted"/>
<accession>A0A2V1DLJ6</accession>
<dbReference type="Proteomes" id="UP000244855">
    <property type="component" value="Unassembled WGS sequence"/>
</dbReference>
<feature type="region of interest" description="Disordered" evidence="1">
    <location>
        <begin position="255"/>
        <end position="289"/>
    </location>
</feature>
<dbReference type="AlphaFoldDB" id="A0A2V1DLJ6"/>
<evidence type="ECO:0000313" key="2">
    <source>
        <dbReference type="EMBL" id="PVH98129.1"/>
    </source>
</evidence>
<dbReference type="OrthoDB" id="3800307at2759"/>
<protein>
    <submittedName>
        <fullName evidence="2">Uncharacterized protein</fullName>
    </submittedName>
</protein>